<feature type="region of interest" description="Disordered" evidence="1">
    <location>
        <begin position="53"/>
        <end position="74"/>
    </location>
</feature>
<evidence type="ECO:0000256" key="1">
    <source>
        <dbReference type="SAM" id="MobiDB-lite"/>
    </source>
</evidence>
<protein>
    <submittedName>
        <fullName evidence="2">Uncharacterized protein</fullName>
    </submittedName>
</protein>
<sequence length="74" mass="8775">MRGYLRYLTDWRHERVKYELYGYGKVRGAAGRFVDEGREDKQLFLGDPHLFFNDSDQDKNHGKLWAGKRRPEAG</sequence>
<comment type="caution">
    <text evidence="2">The sequence shown here is derived from an EMBL/GenBank/DDBJ whole genome shotgun (WGS) entry which is preliminary data.</text>
</comment>
<accession>A0AAV7QU81</accession>
<gene>
    <name evidence="2" type="ORF">NDU88_010383</name>
</gene>
<reference evidence="2" key="1">
    <citation type="journal article" date="2022" name="bioRxiv">
        <title>Sequencing and chromosome-scale assembly of the giantPleurodeles waltlgenome.</title>
        <authorList>
            <person name="Brown T."/>
            <person name="Elewa A."/>
            <person name="Iarovenko S."/>
            <person name="Subramanian E."/>
            <person name="Araus A.J."/>
            <person name="Petzold A."/>
            <person name="Susuki M."/>
            <person name="Suzuki K.-i.T."/>
            <person name="Hayashi T."/>
            <person name="Toyoda A."/>
            <person name="Oliveira C."/>
            <person name="Osipova E."/>
            <person name="Leigh N.D."/>
            <person name="Simon A."/>
            <person name="Yun M.H."/>
        </authorList>
    </citation>
    <scope>NUCLEOTIDE SEQUENCE</scope>
    <source>
        <strain evidence="2">20211129_DDA</strain>
        <tissue evidence="2">Liver</tissue>
    </source>
</reference>
<evidence type="ECO:0000313" key="2">
    <source>
        <dbReference type="EMBL" id="KAJ1144081.1"/>
    </source>
</evidence>
<organism evidence="2 3">
    <name type="scientific">Pleurodeles waltl</name>
    <name type="common">Iberian ribbed newt</name>
    <dbReference type="NCBI Taxonomy" id="8319"/>
    <lineage>
        <taxon>Eukaryota</taxon>
        <taxon>Metazoa</taxon>
        <taxon>Chordata</taxon>
        <taxon>Craniata</taxon>
        <taxon>Vertebrata</taxon>
        <taxon>Euteleostomi</taxon>
        <taxon>Amphibia</taxon>
        <taxon>Batrachia</taxon>
        <taxon>Caudata</taxon>
        <taxon>Salamandroidea</taxon>
        <taxon>Salamandridae</taxon>
        <taxon>Pleurodelinae</taxon>
        <taxon>Pleurodeles</taxon>
    </lineage>
</organism>
<dbReference type="EMBL" id="JANPWB010000010">
    <property type="protein sequence ID" value="KAJ1144081.1"/>
    <property type="molecule type" value="Genomic_DNA"/>
</dbReference>
<dbReference type="AlphaFoldDB" id="A0AAV7QU81"/>
<dbReference type="Proteomes" id="UP001066276">
    <property type="component" value="Chromosome 6"/>
</dbReference>
<name>A0AAV7QU81_PLEWA</name>
<proteinExistence type="predicted"/>
<evidence type="ECO:0000313" key="3">
    <source>
        <dbReference type="Proteomes" id="UP001066276"/>
    </source>
</evidence>
<keyword evidence="3" id="KW-1185">Reference proteome</keyword>